<feature type="compositionally biased region" description="Polar residues" evidence="1">
    <location>
        <begin position="1"/>
        <end position="11"/>
    </location>
</feature>
<feature type="region of interest" description="Disordered" evidence="1">
    <location>
        <begin position="1"/>
        <end position="32"/>
    </location>
</feature>
<sequence length="183" mass="19706">SDKTGQNSSRSFKTHIAPADMPATSLPDRSNHTGNSDCLETYIENCPISGDHPGLLLSWDPVLDTFVQHANRLVGEYQPPWLSTGIGQMTRVTFQHDVINHLAMVGGGSYGTVLIAPNNLVQFGNVVLQLRYIESDSFVQAAMLGLPSGATLADTAFMIDKANANGVPAERIAPLAPCRQVFK</sequence>
<dbReference type="AlphaFoldDB" id="A0A0H5RDZ5"/>
<accession>A0A0H5RDZ5</accession>
<reference evidence="2" key="1">
    <citation type="submission" date="2015-04" db="EMBL/GenBank/DDBJ databases">
        <title>The genome sequence of the plant pathogenic Rhizarian Plasmodiophora brassicae reveals insights in its biotrophic life cycle and the origin of chitin synthesis.</title>
        <authorList>
            <person name="Schwelm A."/>
            <person name="Fogelqvist J."/>
            <person name="Knaust A."/>
            <person name="Julke S."/>
            <person name="Lilja T."/>
            <person name="Dhandapani V."/>
            <person name="Bonilla-Rosso G."/>
            <person name="Karlsson M."/>
            <person name="Shevchenko A."/>
            <person name="Choi S.R."/>
            <person name="Kim H.G."/>
            <person name="Park J.Y."/>
            <person name="Lim Y.P."/>
            <person name="Ludwig-Muller J."/>
            <person name="Dixelius C."/>
        </authorList>
    </citation>
    <scope>NUCLEOTIDE SEQUENCE</scope>
    <source>
        <tissue evidence="2">Potato root galls</tissue>
    </source>
</reference>
<proteinExistence type="predicted"/>
<evidence type="ECO:0000313" key="2">
    <source>
        <dbReference type="EMBL" id="CRZ12465.1"/>
    </source>
</evidence>
<organism evidence="2">
    <name type="scientific">Spongospora subterranea</name>
    <dbReference type="NCBI Taxonomy" id="70186"/>
    <lineage>
        <taxon>Eukaryota</taxon>
        <taxon>Sar</taxon>
        <taxon>Rhizaria</taxon>
        <taxon>Endomyxa</taxon>
        <taxon>Phytomyxea</taxon>
        <taxon>Plasmodiophorida</taxon>
        <taxon>Plasmodiophoridae</taxon>
        <taxon>Spongospora</taxon>
    </lineage>
</organism>
<dbReference type="EMBL" id="HACM01012023">
    <property type="protein sequence ID" value="CRZ12465.1"/>
    <property type="molecule type" value="Transcribed_RNA"/>
</dbReference>
<evidence type="ECO:0000256" key="1">
    <source>
        <dbReference type="SAM" id="MobiDB-lite"/>
    </source>
</evidence>
<name>A0A0H5RDZ5_9EUKA</name>
<feature type="non-terminal residue" evidence="2">
    <location>
        <position position="1"/>
    </location>
</feature>
<protein>
    <submittedName>
        <fullName evidence="2">Uncharacterized protein</fullName>
    </submittedName>
</protein>